<dbReference type="Proteomes" id="UP000215335">
    <property type="component" value="Unassembled WGS sequence"/>
</dbReference>
<feature type="compositionally biased region" description="Polar residues" evidence="1">
    <location>
        <begin position="226"/>
        <end position="235"/>
    </location>
</feature>
<keyword evidence="3" id="KW-1185">Reference proteome</keyword>
<feature type="region of interest" description="Disordered" evidence="1">
    <location>
        <begin position="207"/>
        <end position="238"/>
    </location>
</feature>
<organism evidence="2 3">
    <name type="scientific">Trichomalopsis sarcophagae</name>
    <dbReference type="NCBI Taxonomy" id="543379"/>
    <lineage>
        <taxon>Eukaryota</taxon>
        <taxon>Metazoa</taxon>
        <taxon>Ecdysozoa</taxon>
        <taxon>Arthropoda</taxon>
        <taxon>Hexapoda</taxon>
        <taxon>Insecta</taxon>
        <taxon>Pterygota</taxon>
        <taxon>Neoptera</taxon>
        <taxon>Endopterygota</taxon>
        <taxon>Hymenoptera</taxon>
        <taxon>Apocrita</taxon>
        <taxon>Proctotrupomorpha</taxon>
        <taxon>Chalcidoidea</taxon>
        <taxon>Pteromalidae</taxon>
        <taxon>Pteromalinae</taxon>
        <taxon>Trichomalopsis</taxon>
    </lineage>
</organism>
<evidence type="ECO:0000313" key="2">
    <source>
        <dbReference type="EMBL" id="OXU25215.1"/>
    </source>
</evidence>
<name>A0A232F3F4_9HYME</name>
<evidence type="ECO:0008006" key="4">
    <source>
        <dbReference type="Google" id="ProtNLM"/>
    </source>
</evidence>
<dbReference type="AlphaFoldDB" id="A0A232F3F4"/>
<accession>A0A232F3F4</accession>
<dbReference type="EMBL" id="NNAY01001081">
    <property type="protein sequence ID" value="OXU25215.1"/>
    <property type="molecule type" value="Genomic_DNA"/>
</dbReference>
<proteinExistence type="predicted"/>
<dbReference type="STRING" id="543379.A0A232F3F4"/>
<sequence>MEHSGETAATNIDNAAWCDPKKTIPHRNAQKKVTEIEVKNQYSVLNLTENATVSGVPTQNDKALSDGQISNSRALTTHKKIRIPPGLNNEYSSDEIKTELSRLSINEVQIEKVDKLMFNKDSSNKFQFLVQITAESKAQNLTALKNLVHQRIKWEPYRKHKVFQFYNCQRVGHFKANYNLGYRCRMLISQKVATDIKDKRNRIHLTKPTLGGTRAQRDATLPTAARPNSNPPQFNDQRHYASQFPAMPRTQHGPAWPLRPTTQLQPSSAGLNEDIKSMLTSFKSDIIHILQEQNKSMIDFIISIITNCKRYSLLKRDATQGGGTGIQVKSNINFLWEEAITPEIILNRNA</sequence>
<comment type="caution">
    <text evidence="2">The sequence shown here is derived from an EMBL/GenBank/DDBJ whole genome shotgun (WGS) entry which is preliminary data.</text>
</comment>
<protein>
    <recommendedName>
        <fullName evidence="4">Pre-C2HC domain-containing protein</fullName>
    </recommendedName>
</protein>
<evidence type="ECO:0000256" key="1">
    <source>
        <dbReference type="SAM" id="MobiDB-lite"/>
    </source>
</evidence>
<reference evidence="2 3" key="1">
    <citation type="journal article" date="2017" name="Curr. Biol.">
        <title>The Evolution of Venom by Co-option of Single-Copy Genes.</title>
        <authorList>
            <person name="Martinson E.O."/>
            <person name="Mrinalini"/>
            <person name="Kelkar Y.D."/>
            <person name="Chang C.H."/>
            <person name="Werren J.H."/>
        </authorList>
    </citation>
    <scope>NUCLEOTIDE SEQUENCE [LARGE SCALE GENOMIC DNA]</scope>
    <source>
        <strain evidence="2 3">Alberta</strain>
        <tissue evidence="2">Whole body</tissue>
    </source>
</reference>
<gene>
    <name evidence="2" type="ORF">TSAR_003006</name>
</gene>
<evidence type="ECO:0000313" key="3">
    <source>
        <dbReference type="Proteomes" id="UP000215335"/>
    </source>
</evidence>